<dbReference type="PANTHER" id="PTHR32439">
    <property type="entry name" value="FERREDOXIN--NITRITE REDUCTASE, CHLOROPLASTIC"/>
    <property type="match status" value="1"/>
</dbReference>
<dbReference type="GO" id="GO:0051539">
    <property type="term" value="F:4 iron, 4 sulfur cluster binding"/>
    <property type="evidence" value="ECO:0007669"/>
    <property type="project" value="UniProtKB-KW"/>
</dbReference>
<dbReference type="Pfam" id="PF03460">
    <property type="entry name" value="NIR_SIR_ferr"/>
    <property type="match status" value="1"/>
</dbReference>
<keyword evidence="2" id="KW-0349">Heme</keyword>
<evidence type="ECO:0000256" key="6">
    <source>
        <dbReference type="ARBA" id="ARBA00023014"/>
    </source>
</evidence>
<keyword evidence="5" id="KW-0408">Iron</keyword>
<keyword evidence="1" id="KW-0004">4Fe-4S</keyword>
<dbReference type="AlphaFoldDB" id="A0A1G7TFF6"/>
<evidence type="ECO:0000256" key="5">
    <source>
        <dbReference type="ARBA" id="ARBA00023004"/>
    </source>
</evidence>
<dbReference type="PANTHER" id="PTHR32439:SF9">
    <property type="entry name" value="BLR3264 PROTEIN"/>
    <property type="match status" value="1"/>
</dbReference>
<dbReference type="SUPFAM" id="SSF56014">
    <property type="entry name" value="Nitrite and sulphite reductase 4Fe-4S domain-like"/>
    <property type="match status" value="2"/>
</dbReference>
<keyword evidence="6" id="KW-0411">Iron-sulfur</keyword>
<protein>
    <submittedName>
        <fullName evidence="8">Precorrin-3B synthase</fullName>
    </submittedName>
</protein>
<dbReference type="RefSeq" id="WP_090592347.1">
    <property type="nucleotide sequence ID" value="NZ_FNCS01000002.1"/>
</dbReference>
<keyword evidence="9" id="KW-1185">Reference proteome</keyword>
<dbReference type="InterPro" id="IPR051329">
    <property type="entry name" value="NIR_SIR_4Fe-4S"/>
</dbReference>
<evidence type="ECO:0000256" key="4">
    <source>
        <dbReference type="ARBA" id="ARBA00023002"/>
    </source>
</evidence>
<dbReference type="InterPro" id="IPR045854">
    <property type="entry name" value="NO2/SO3_Rdtase_4Fe4S_sf"/>
</dbReference>
<name>A0A1G7TFF6_9HYPH</name>
<dbReference type="Gene3D" id="3.90.480.20">
    <property type="match status" value="1"/>
</dbReference>
<dbReference type="GO" id="GO:0016491">
    <property type="term" value="F:oxidoreductase activity"/>
    <property type="evidence" value="ECO:0007669"/>
    <property type="project" value="UniProtKB-KW"/>
</dbReference>
<dbReference type="InterPro" id="IPR005117">
    <property type="entry name" value="NiRdtase/SiRdtase_haem-b_fer"/>
</dbReference>
<dbReference type="STRING" id="440168.SAMN04487974_10249"/>
<proteinExistence type="predicted"/>
<evidence type="ECO:0000313" key="9">
    <source>
        <dbReference type="Proteomes" id="UP000199495"/>
    </source>
</evidence>
<sequence>MIDSAAKLSPRGACPTLDDPMPVADGLLARFRPEGGLSPDQVLALAEAADGHGNGLIEVTARGNLQVRGLSAGSAGAFRAAIIDAGIAPQPAPAIEISPLAGLDPKARVDPRPLAAALRAVCDAALAAGPLSPKLSIVLITGGQVLLDGLKADIRLIALSEGWALELGSDTLGALATEAVPDAVATILAMVQALGPRARASDLRSEDAATAIKGLTSLEHTSVRPASYMIGPLSLADGAPALRVGLPFGQVRAWHLRELARVMDTHDIAEARPAPDRTLVLLGVTAAGLRALSPALAGIGFWTRPDVTGARLSICSGAERDDGGAIQAAELAQALYAGGPDLIDGSFHIHVSTCAKGCPHAGRPGIMLDGNALRLYRGAAENPFARLDPDAIETSIVSLASRIRDTRQPGESTLSVLDRLGHQ</sequence>
<evidence type="ECO:0000259" key="7">
    <source>
        <dbReference type="Pfam" id="PF03460"/>
    </source>
</evidence>
<feature type="domain" description="Nitrite/Sulfite reductase ferredoxin-like" evidence="7">
    <location>
        <begin position="25"/>
        <end position="82"/>
    </location>
</feature>
<keyword evidence="4" id="KW-0560">Oxidoreductase</keyword>
<dbReference type="OrthoDB" id="7459360at2"/>
<dbReference type="EMBL" id="FNCS01000002">
    <property type="protein sequence ID" value="SDG33290.1"/>
    <property type="molecule type" value="Genomic_DNA"/>
</dbReference>
<dbReference type="Proteomes" id="UP000199495">
    <property type="component" value="Unassembled WGS sequence"/>
</dbReference>
<organism evidence="8 9">
    <name type="scientific">Pelagibacterium luteolum</name>
    <dbReference type="NCBI Taxonomy" id="440168"/>
    <lineage>
        <taxon>Bacteria</taxon>
        <taxon>Pseudomonadati</taxon>
        <taxon>Pseudomonadota</taxon>
        <taxon>Alphaproteobacteria</taxon>
        <taxon>Hyphomicrobiales</taxon>
        <taxon>Devosiaceae</taxon>
        <taxon>Pelagibacterium</taxon>
    </lineage>
</organism>
<dbReference type="SUPFAM" id="SSF55124">
    <property type="entry name" value="Nitrite/Sulfite reductase N-terminal domain-like"/>
    <property type="match status" value="2"/>
</dbReference>
<reference evidence="8 9" key="1">
    <citation type="submission" date="2016-10" db="EMBL/GenBank/DDBJ databases">
        <authorList>
            <person name="de Groot N.N."/>
        </authorList>
    </citation>
    <scope>NUCLEOTIDE SEQUENCE [LARGE SCALE GENOMIC DNA]</scope>
    <source>
        <strain evidence="8 9">CGMCC 1.10267</strain>
    </source>
</reference>
<dbReference type="GO" id="GO:0046872">
    <property type="term" value="F:metal ion binding"/>
    <property type="evidence" value="ECO:0007669"/>
    <property type="project" value="UniProtKB-KW"/>
</dbReference>
<dbReference type="InterPro" id="IPR036136">
    <property type="entry name" value="Nit/Sulf_reduc_fer-like_dom_sf"/>
</dbReference>
<evidence type="ECO:0000313" key="8">
    <source>
        <dbReference type="EMBL" id="SDG33290.1"/>
    </source>
</evidence>
<evidence type="ECO:0000256" key="3">
    <source>
        <dbReference type="ARBA" id="ARBA00022723"/>
    </source>
</evidence>
<keyword evidence="3" id="KW-0479">Metal-binding</keyword>
<evidence type="ECO:0000256" key="2">
    <source>
        <dbReference type="ARBA" id="ARBA00022617"/>
    </source>
</evidence>
<evidence type="ECO:0000256" key="1">
    <source>
        <dbReference type="ARBA" id="ARBA00022485"/>
    </source>
</evidence>
<dbReference type="Gene3D" id="3.90.480.10">
    <property type="entry name" value="Sulfite Reductase Hemoprotein,Domain 2"/>
    <property type="match status" value="1"/>
</dbReference>
<accession>A0A1G7TFF6</accession>
<gene>
    <name evidence="8" type="ORF">SAMN04487974_10249</name>
</gene>